<dbReference type="InterPro" id="IPR039424">
    <property type="entry name" value="SBP_5"/>
</dbReference>
<evidence type="ECO:0000259" key="2">
    <source>
        <dbReference type="Pfam" id="PF00496"/>
    </source>
</evidence>
<sequence length="594" mass="64205">MDMVRENAFEGVDQVRRVVIASAAALLCVGAAAGCSKNTGDTSATRTKHTVQTSAIDTDPAHSAGPAKPVPGAVRGGTLYALQEQDFEHLDPQNVYISDAESVSQLLSRSLTTFREDSSGKLTLIGDLATSPGVDVHHDCRTWRFTLKPGLKYQDGSTITAADVAYGVARSFSPDINHGPHYIQQWLAGSVDYNAKYKGPYDGAAKLPPGVTVQGDRQLTFQFPKPACDLPFAAAWGTTAPVPAARDHKPLALDTHPFSSGPYKIGKYTRGSELDLVRNEYWDPRTDPLRHDYPDKIVTRIGATADQQTHRVLTSHGDDAATVTRSSVPAELVPVVQRDGTARHRTLAGFTPYVEYLNINTERVTSLAERQAIEYAFNRRGYLQVAGGSAAGEPASTIESPLTAGYHKYDAYPAGPSGNPAKAKKLLGGKHPKLVYAFTNTEEGQKKATVVQDALQKAGFTVVLRPVDKSSYYATVGKRDAGFDIFVTAWGSDWPSGYTIIPQLFDGRAMDVNGSWTWLNEKDVNAAIAKLSTEDANTAAAAWAKLDEHIMRAYAPVVPIDYEKSFTLVGNRVGGVFLSGFVGAPVYYDAYVKP</sequence>
<dbReference type="InterPro" id="IPR000914">
    <property type="entry name" value="SBP_5_dom"/>
</dbReference>
<organism evidence="3 4">
    <name type="scientific">Actinocatenispora thailandica</name>
    <dbReference type="NCBI Taxonomy" id="227318"/>
    <lineage>
        <taxon>Bacteria</taxon>
        <taxon>Bacillati</taxon>
        <taxon>Actinomycetota</taxon>
        <taxon>Actinomycetes</taxon>
        <taxon>Micromonosporales</taxon>
        <taxon>Micromonosporaceae</taxon>
        <taxon>Actinocatenispora</taxon>
    </lineage>
</organism>
<protein>
    <submittedName>
        <fullName evidence="3">ABC transporter</fullName>
    </submittedName>
</protein>
<evidence type="ECO:0000313" key="4">
    <source>
        <dbReference type="Proteomes" id="UP000611640"/>
    </source>
</evidence>
<dbReference type="Gene3D" id="3.40.190.10">
    <property type="entry name" value="Periplasmic binding protein-like II"/>
    <property type="match status" value="1"/>
</dbReference>
<dbReference type="SUPFAM" id="SSF53850">
    <property type="entry name" value="Periplasmic binding protein-like II"/>
    <property type="match status" value="1"/>
</dbReference>
<proteinExistence type="predicted"/>
<dbReference type="PIRSF" id="PIRSF002741">
    <property type="entry name" value="MppA"/>
    <property type="match status" value="1"/>
</dbReference>
<dbReference type="Pfam" id="PF00496">
    <property type="entry name" value="SBP_bac_5"/>
    <property type="match status" value="1"/>
</dbReference>
<dbReference type="GO" id="GO:0042597">
    <property type="term" value="C:periplasmic space"/>
    <property type="evidence" value="ECO:0007669"/>
    <property type="project" value="UniProtKB-ARBA"/>
</dbReference>
<gene>
    <name evidence="3" type="ORF">Athai_51600</name>
</gene>
<dbReference type="PANTHER" id="PTHR30290">
    <property type="entry name" value="PERIPLASMIC BINDING COMPONENT OF ABC TRANSPORTER"/>
    <property type="match status" value="1"/>
</dbReference>
<dbReference type="GO" id="GO:0015833">
    <property type="term" value="P:peptide transport"/>
    <property type="evidence" value="ECO:0007669"/>
    <property type="project" value="TreeGrafter"/>
</dbReference>
<reference evidence="3 4" key="1">
    <citation type="submission" date="2020-08" db="EMBL/GenBank/DDBJ databases">
        <title>Whole genome shotgun sequence of Actinocatenispora thailandica NBRC 105041.</title>
        <authorList>
            <person name="Komaki H."/>
            <person name="Tamura T."/>
        </authorList>
    </citation>
    <scope>NUCLEOTIDE SEQUENCE [LARGE SCALE GENOMIC DNA]</scope>
    <source>
        <strain evidence="3 4">NBRC 105041</strain>
    </source>
</reference>
<feature type="compositionally biased region" description="Polar residues" evidence="1">
    <location>
        <begin position="37"/>
        <end position="56"/>
    </location>
</feature>
<evidence type="ECO:0000256" key="1">
    <source>
        <dbReference type="SAM" id="MobiDB-lite"/>
    </source>
</evidence>
<dbReference type="KEGG" id="atl:Athai_51600"/>
<dbReference type="GO" id="GO:0043190">
    <property type="term" value="C:ATP-binding cassette (ABC) transporter complex"/>
    <property type="evidence" value="ECO:0007669"/>
    <property type="project" value="InterPro"/>
</dbReference>
<dbReference type="GO" id="GO:1904680">
    <property type="term" value="F:peptide transmembrane transporter activity"/>
    <property type="evidence" value="ECO:0007669"/>
    <property type="project" value="TreeGrafter"/>
</dbReference>
<name>A0A7R7HYT7_9ACTN</name>
<dbReference type="InterPro" id="IPR030678">
    <property type="entry name" value="Peptide/Ni-bd"/>
</dbReference>
<evidence type="ECO:0000313" key="3">
    <source>
        <dbReference type="EMBL" id="BCJ37657.1"/>
    </source>
</evidence>
<dbReference type="PANTHER" id="PTHR30290:SF83">
    <property type="entry name" value="ABC TRANSPORTER SUBSTRATE-BINDING PROTEIN"/>
    <property type="match status" value="1"/>
</dbReference>
<dbReference type="Gene3D" id="3.10.105.10">
    <property type="entry name" value="Dipeptide-binding Protein, Domain 3"/>
    <property type="match status" value="1"/>
</dbReference>
<dbReference type="Proteomes" id="UP000611640">
    <property type="component" value="Chromosome"/>
</dbReference>
<keyword evidence="4" id="KW-1185">Reference proteome</keyword>
<dbReference type="PROSITE" id="PS51257">
    <property type="entry name" value="PROKAR_LIPOPROTEIN"/>
    <property type="match status" value="1"/>
</dbReference>
<feature type="domain" description="Solute-binding protein family 5" evidence="2">
    <location>
        <begin position="124"/>
        <end position="508"/>
    </location>
</feature>
<feature type="region of interest" description="Disordered" evidence="1">
    <location>
        <begin position="37"/>
        <end position="70"/>
    </location>
</feature>
<accession>A0A7R7HYT7</accession>
<dbReference type="AlphaFoldDB" id="A0A7R7HYT7"/>
<dbReference type="EMBL" id="AP023355">
    <property type="protein sequence ID" value="BCJ37657.1"/>
    <property type="molecule type" value="Genomic_DNA"/>
</dbReference>
<dbReference type="CDD" id="cd08506">
    <property type="entry name" value="PBP2_clavulanate_OppA2"/>
    <property type="match status" value="1"/>
</dbReference>